<dbReference type="InterPro" id="IPR027417">
    <property type="entry name" value="P-loop_NTPase"/>
</dbReference>
<dbReference type="Pfam" id="PF01695">
    <property type="entry name" value="IstB_IS21"/>
    <property type="match status" value="1"/>
</dbReference>
<keyword evidence="2" id="KW-0067">ATP-binding</keyword>
<name>A0A9X1Z300_9GAMM</name>
<gene>
    <name evidence="2" type="ORF">L2749_00310</name>
</gene>
<dbReference type="GO" id="GO:0005524">
    <property type="term" value="F:ATP binding"/>
    <property type="evidence" value="ECO:0007669"/>
    <property type="project" value="UniProtKB-KW"/>
</dbReference>
<dbReference type="RefSeq" id="WP_248971664.1">
    <property type="nucleotide sequence ID" value="NZ_JAKILJ010000001.1"/>
</dbReference>
<proteinExistence type="predicted"/>
<reference evidence="2" key="1">
    <citation type="submission" date="2022-01" db="EMBL/GenBank/DDBJ databases">
        <title>Whole genome-based taxonomy of the Shewanellaceae.</title>
        <authorList>
            <person name="Martin-Rodriguez A.J."/>
        </authorList>
    </citation>
    <scope>NUCLEOTIDE SEQUENCE</scope>
    <source>
        <strain evidence="2">DSM 23803</strain>
    </source>
</reference>
<keyword evidence="3" id="KW-1185">Reference proteome</keyword>
<organism evidence="2 3">
    <name type="scientific">Shewanella algicola</name>
    <dbReference type="NCBI Taxonomy" id="640633"/>
    <lineage>
        <taxon>Bacteria</taxon>
        <taxon>Pseudomonadati</taxon>
        <taxon>Pseudomonadota</taxon>
        <taxon>Gammaproteobacteria</taxon>
        <taxon>Alteromonadales</taxon>
        <taxon>Shewanellaceae</taxon>
        <taxon>Shewanella</taxon>
    </lineage>
</organism>
<sequence>MMLTMNSELSKLLTRLNAPVGVKPATREHIAELKRKSEAAAYKDHVARKNKKLMDLTGLNTHFLSCRFDNYICERKDQFDAVEKAKKYCEKFSEYSALAKGFLFSGTSGTGKNHLASAMVNELVEKNHFVVLLSVMDLLARVRESYKDPSISEDKLINDFLRPDLLIIDELGLQRGSVDEVLWLTRIIDKRLYAKKPTSFITNLKKSELQELLGERAYGRVLESVGLGVLFSWPSYRGKRTGGSNE</sequence>
<dbReference type="SUPFAM" id="SSF52540">
    <property type="entry name" value="P-loop containing nucleoside triphosphate hydrolases"/>
    <property type="match status" value="1"/>
</dbReference>
<comment type="caution">
    <text evidence="2">The sequence shown here is derived from an EMBL/GenBank/DDBJ whole genome shotgun (WGS) entry which is preliminary data.</text>
</comment>
<evidence type="ECO:0000259" key="1">
    <source>
        <dbReference type="SMART" id="SM00382"/>
    </source>
</evidence>
<dbReference type="EMBL" id="JAKILJ010000001">
    <property type="protein sequence ID" value="MCL1103714.1"/>
    <property type="molecule type" value="Genomic_DNA"/>
</dbReference>
<evidence type="ECO:0000313" key="2">
    <source>
        <dbReference type="EMBL" id="MCL1103714.1"/>
    </source>
</evidence>
<dbReference type="GO" id="GO:0006260">
    <property type="term" value="P:DNA replication"/>
    <property type="evidence" value="ECO:0007669"/>
    <property type="project" value="TreeGrafter"/>
</dbReference>
<dbReference type="Proteomes" id="UP001139408">
    <property type="component" value="Unassembled WGS sequence"/>
</dbReference>
<accession>A0A9X1Z300</accession>
<dbReference type="AlphaFoldDB" id="A0A9X1Z300"/>
<feature type="domain" description="AAA+ ATPase" evidence="1">
    <location>
        <begin position="98"/>
        <end position="227"/>
    </location>
</feature>
<evidence type="ECO:0000313" key="3">
    <source>
        <dbReference type="Proteomes" id="UP001139408"/>
    </source>
</evidence>
<dbReference type="CDD" id="cd00009">
    <property type="entry name" value="AAA"/>
    <property type="match status" value="1"/>
</dbReference>
<dbReference type="PANTHER" id="PTHR30050:SF4">
    <property type="entry name" value="ATP-BINDING PROTEIN RV3427C IN INSERTION SEQUENCE-RELATED"/>
    <property type="match status" value="1"/>
</dbReference>
<dbReference type="InterPro" id="IPR002611">
    <property type="entry name" value="IstB_ATP-bd"/>
</dbReference>
<dbReference type="PANTHER" id="PTHR30050">
    <property type="entry name" value="CHROMOSOMAL REPLICATION INITIATOR PROTEIN DNAA"/>
    <property type="match status" value="1"/>
</dbReference>
<dbReference type="Gene3D" id="3.40.50.300">
    <property type="entry name" value="P-loop containing nucleotide triphosphate hydrolases"/>
    <property type="match status" value="1"/>
</dbReference>
<dbReference type="InterPro" id="IPR003593">
    <property type="entry name" value="AAA+_ATPase"/>
</dbReference>
<keyword evidence="2" id="KW-0547">Nucleotide-binding</keyword>
<dbReference type="SMART" id="SM00382">
    <property type="entry name" value="AAA"/>
    <property type="match status" value="1"/>
</dbReference>
<protein>
    <submittedName>
        <fullName evidence="2">ATP-binding protein</fullName>
    </submittedName>
</protein>